<dbReference type="OrthoDB" id="9814200at2"/>
<proteinExistence type="predicted"/>
<dbReference type="STRING" id="47871.GA0070608_4203"/>
<reference evidence="7 9" key="1">
    <citation type="submission" date="2016-06" db="EMBL/GenBank/DDBJ databases">
        <authorList>
            <person name="Kjaerup R.B."/>
            <person name="Dalgaard T.S."/>
            <person name="Juul-Madsen H.R."/>
        </authorList>
    </citation>
    <scope>NUCLEOTIDE SEQUENCE [LARGE SCALE GENOMIC DNA]</scope>
    <source>
        <strain evidence="7 9">DSM 43363</strain>
    </source>
</reference>
<dbReference type="EMBL" id="CP109071">
    <property type="protein sequence ID" value="WSA31205.1"/>
    <property type="molecule type" value="Genomic_DNA"/>
</dbReference>
<dbReference type="SUPFAM" id="SSF48498">
    <property type="entry name" value="Tetracyclin repressor-like, C-terminal domain"/>
    <property type="match status" value="1"/>
</dbReference>
<name>A0A1C6VUN3_9ACTN</name>
<gene>
    <name evidence="7" type="ORF">GA0070608_4203</name>
    <name evidence="8" type="ORF">OIE14_24115</name>
</gene>
<keyword evidence="4" id="KW-0804">Transcription</keyword>
<dbReference type="InterPro" id="IPR050109">
    <property type="entry name" value="HTH-type_TetR-like_transc_reg"/>
</dbReference>
<dbReference type="Proteomes" id="UP000199343">
    <property type="component" value="Unassembled WGS sequence"/>
</dbReference>
<dbReference type="RefSeq" id="WP_091630220.1">
    <property type="nucleotide sequence ID" value="NZ_CP109071.1"/>
</dbReference>
<evidence type="ECO:0000256" key="4">
    <source>
        <dbReference type="ARBA" id="ARBA00023163"/>
    </source>
</evidence>
<reference evidence="8 10" key="2">
    <citation type="submission" date="2022-10" db="EMBL/GenBank/DDBJ databases">
        <title>The complete genomes of actinobacterial strains from the NBC collection.</title>
        <authorList>
            <person name="Joergensen T.S."/>
            <person name="Alvarez Arevalo M."/>
            <person name="Sterndorff E.B."/>
            <person name="Faurdal D."/>
            <person name="Vuksanovic O."/>
            <person name="Mourched A.-S."/>
            <person name="Charusanti P."/>
            <person name="Shaw S."/>
            <person name="Blin K."/>
            <person name="Weber T."/>
        </authorList>
    </citation>
    <scope>NUCLEOTIDE SEQUENCE [LARGE SCALE GENOMIC DNA]</scope>
    <source>
        <strain evidence="8 10">NBC 01809</strain>
    </source>
</reference>
<evidence type="ECO:0000313" key="10">
    <source>
        <dbReference type="Proteomes" id="UP001334804"/>
    </source>
</evidence>
<dbReference type="InterPro" id="IPR041490">
    <property type="entry name" value="KstR2_TetR_C"/>
</dbReference>
<dbReference type="PRINTS" id="PR00455">
    <property type="entry name" value="HTHTETR"/>
</dbReference>
<dbReference type="EMBL" id="FMIC01000002">
    <property type="protein sequence ID" value="SCL70015.1"/>
    <property type="molecule type" value="Genomic_DNA"/>
</dbReference>
<dbReference type="InterPro" id="IPR009057">
    <property type="entry name" value="Homeodomain-like_sf"/>
</dbReference>
<dbReference type="PANTHER" id="PTHR30055">
    <property type="entry name" value="HTH-TYPE TRANSCRIPTIONAL REGULATOR RUTR"/>
    <property type="match status" value="1"/>
</dbReference>
<dbReference type="Pfam" id="PF17932">
    <property type="entry name" value="TetR_C_24"/>
    <property type="match status" value="1"/>
</dbReference>
<sequence length="198" mass="22315">MAREPGVRREAILDSAATLFASKGVAATTVRQIADDVGILSGSLYHHFDSKESMVDEIVSSFLKDLQHRYAQVLAQETDARRRLHDLVVASLKVVEEHPHATEIYQNDVNYLLQFDRFGYLRNAGRQVQNAWLTVIEAGIAEGTFRADVDPKILYRLMRDAVWLSVRWFKPSADHPISSLAEDCTSLFVDGLTNRAKN</sequence>
<keyword evidence="10" id="KW-1185">Reference proteome</keyword>
<dbReference type="SUPFAM" id="SSF46689">
    <property type="entry name" value="Homeodomain-like"/>
    <property type="match status" value="1"/>
</dbReference>
<dbReference type="InterPro" id="IPR036271">
    <property type="entry name" value="Tet_transcr_reg_TetR-rel_C_sf"/>
</dbReference>
<evidence type="ECO:0000256" key="2">
    <source>
        <dbReference type="ARBA" id="ARBA00023015"/>
    </source>
</evidence>
<dbReference type="PANTHER" id="PTHR30055:SF175">
    <property type="entry name" value="HTH-TYPE TRANSCRIPTIONAL REPRESSOR KSTR2"/>
    <property type="match status" value="1"/>
</dbReference>
<evidence type="ECO:0000259" key="6">
    <source>
        <dbReference type="PROSITE" id="PS50977"/>
    </source>
</evidence>
<evidence type="ECO:0000256" key="5">
    <source>
        <dbReference type="PROSITE-ProRule" id="PRU00335"/>
    </source>
</evidence>
<evidence type="ECO:0000313" key="9">
    <source>
        <dbReference type="Proteomes" id="UP000199343"/>
    </source>
</evidence>
<dbReference type="PROSITE" id="PS50977">
    <property type="entry name" value="HTH_TETR_2"/>
    <property type="match status" value="1"/>
</dbReference>
<evidence type="ECO:0000313" key="7">
    <source>
        <dbReference type="EMBL" id="SCL70015.1"/>
    </source>
</evidence>
<organism evidence="7 9">
    <name type="scientific">Micromonospora peucetia</name>
    <dbReference type="NCBI Taxonomy" id="47871"/>
    <lineage>
        <taxon>Bacteria</taxon>
        <taxon>Bacillati</taxon>
        <taxon>Actinomycetota</taxon>
        <taxon>Actinomycetes</taxon>
        <taxon>Micromonosporales</taxon>
        <taxon>Micromonosporaceae</taxon>
        <taxon>Micromonospora</taxon>
    </lineage>
</organism>
<dbReference type="GO" id="GO:0003700">
    <property type="term" value="F:DNA-binding transcription factor activity"/>
    <property type="evidence" value="ECO:0007669"/>
    <property type="project" value="TreeGrafter"/>
</dbReference>
<keyword evidence="2" id="KW-0805">Transcription regulation</keyword>
<evidence type="ECO:0000256" key="1">
    <source>
        <dbReference type="ARBA" id="ARBA00022491"/>
    </source>
</evidence>
<feature type="domain" description="HTH tetR-type" evidence="6">
    <location>
        <begin position="6"/>
        <end position="66"/>
    </location>
</feature>
<protein>
    <submittedName>
        <fullName evidence="8">TetR/AcrR family transcriptional regulator</fullName>
    </submittedName>
    <submittedName>
        <fullName evidence="7">Transcriptional regulator, TetR family</fullName>
    </submittedName>
</protein>
<accession>A0A1C6VUN3</accession>
<keyword evidence="3 5" id="KW-0238">DNA-binding</keyword>
<keyword evidence="1" id="KW-0678">Repressor</keyword>
<dbReference type="Proteomes" id="UP001334804">
    <property type="component" value="Chromosome"/>
</dbReference>
<dbReference type="AlphaFoldDB" id="A0A1C6VUN3"/>
<dbReference type="InterPro" id="IPR001647">
    <property type="entry name" value="HTH_TetR"/>
</dbReference>
<dbReference type="Gene3D" id="1.10.10.60">
    <property type="entry name" value="Homeodomain-like"/>
    <property type="match status" value="1"/>
</dbReference>
<dbReference type="Pfam" id="PF00440">
    <property type="entry name" value="TetR_N"/>
    <property type="match status" value="1"/>
</dbReference>
<evidence type="ECO:0000313" key="8">
    <source>
        <dbReference type="EMBL" id="WSA31205.1"/>
    </source>
</evidence>
<evidence type="ECO:0000256" key="3">
    <source>
        <dbReference type="ARBA" id="ARBA00023125"/>
    </source>
</evidence>
<dbReference type="Gene3D" id="1.10.357.10">
    <property type="entry name" value="Tetracycline Repressor, domain 2"/>
    <property type="match status" value="1"/>
</dbReference>
<feature type="DNA-binding region" description="H-T-H motif" evidence="5">
    <location>
        <begin position="29"/>
        <end position="48"/>
    </location>
</feature>
<dbReference type="GO" id="GO:0000976">
    <property type="term" value="F:transcription cis-regulatory region binding"/>
    <property type="evidence" value="ECO:0007669"/>
    <property type="project" value="TreeGrafter"/>
</dbReference>